<gene>
    <name evidence="2" type="primary">LOC125777550</name>
</gene>
<evidence type="ECO:0000313" key="2">
    <source>
        <dbReference type="RefSeq" id="XP_049308606.1"/>
    </source>
</evidence>
<dbReference type="Proteomes" id="UP001652620">
    <property type="component" value="Chromosome 3"/>
</dbReference>
<reference evidence="2" key="1">
    <citation type="submission" date="2025-08" db="UniProtKB">
        <authorList>
            <consortium name="RefSeq"/>
        </authorList>
    </citation>
    <scope>IDENTIFICATION</scope>
    <source>
        <tissue evidence="2">Adult</tissue>
    </source>
</reference>
<name>A0ABM3JH93_BACDO</name>
<evidence type="ECO:0000313" key="1">
    <source>
        <dbReference type="Proteomes" id="UP001652620"/>
    </source>
</evidence>
<accession>A0ABM3JH93</accession>
<organism evidence="1 2">
    <name type="scientific">Bactrocera dorsalis</name>
    <name type="common">Oriental fruit fly</name>
    <name type="synonym">Dacus dorsalis</name>
    <dbReference type="NCBI Taxonomy" id="27457"/>
    <lineage>
        <taxon>Eukaryota</taxon>
        <taxon>Metazoa</taxon>
        <taxon>Ecdysozoa</taxon>
        <taxon>Arthropoda</taxon>
        <taxon>Hexapoda</taxon>
        <taxon>Insecta</taxon>
        <taxon>Pterygota</taxon>
        <taxon>Neoptera</taxon>
        <taxon>Endopterygota</taxon>
        <taxon>Diptera</taxon>
        <taxon>Brachycera</taxon>
        <taxon>Muscomorpha</taxon>
        <taxon>Tephritoidea</taxon>
        <taxon>Tephritidae</taxon>
        <taxon>Bactrocera</taxon>
        <taxon>Bactrocera</taxon>
    </lineage>
</organism>
<sequence>MEDNSHVVISATWALSFWELEEPILSSEVHVDDCEMIFNDTVTRTSDGKYQVQILFRPDAPALGECHHSALRQFLQLEWWLMNDPCLREQYIAFMREYIALDHREDSKQAFTKKENSYFIPHHAVTTKFRVVFNASVKTSNGTSLNDTQFSGQHANIVDILHRFRKCKVAITADI</sequence>
<dbReference type="PANTHER" id="PTHR47331:SF5">
    <property type="entry name" value="RIBONUCLEASE H"/>
    <property type="match status" value="1"/>
</dbReference>
<dbReference type="GeneID" id="125777550"/>
<dbReference type="PANTHER" id="PTHR47331">
    <property type="entry name" value="PHD-TYPE DOMAIN-CONTAINING PROTEIN"/>
    <property type="match status" value="1"/>
</dbReference>
<keyword evidence="1" id="KW-1185">Reference proteome</keyword>
<dbReference type="RefSeq" id="XP_049308606.1">
    <property type="nucleotide sequence ID" value="XM_049452649.1"/>
</dbReference>
<proteinExistence type="predicted"/>
<protein>
    <submittedName>
        <fullName evidence="2">Uncharacterized protein LOC125777550</fullName>
    </submittedName>
</protein>